<dbReference type="CDD" id="cd06240">
    <property type="entry name" value="M14-like"/>
    <property type="match status" value="1"/>
</dbReference>
<dbReference type="SUPFAM" id="SSF53187">
    <property type="entry name" value="Zn-dependent exopeptidases"/>
    <property type="match status" value="1"/>
</dbReference>
<keyword evidence="5" id="KW-0862">Zinc</keyword>
<accession>V4NKX6</accession>
<evidence type="ECO:0000256" key="1">
    <source>
        <dbReference type="ARBA" id="ARBA00001947"/>
    </source>
</evidence>
<reference evidence="9 10" key="1">
    <citation type="journal article" date="2014" name="Nature">
        <title>Sequential evolution of bacterial morphology by co-option of a developmental regulator.</title>
        <authorList>
            <person name="Jiang C."/>
            <person name="Brown P.J."/>
            <person name="Ducret A."/>
            <person name="Brun Y.V."/>
        </authorList>
    </citation>
    <scope>NUCLEOTIDE SEQUENCE [LARGE SCALE GENOMIC DNA]</scope>
    <source>
        <strain evidence="9 10">DSM 16100</strain>
    </source>
</reference>
<gene>
    <name evidence="9" type="ORF">ABENE_20980</name>
</gene>
<dbReference type="GO" id="GO:0005615">
    <property type="term" value="C:extracellular space"/>
    <property type="evidence" value="ECO:0007669"/>
    <property type="project" value="TreeGrafter"/>
</dbReference>
<feature type="signal peptide" evidence="7">
    <location>
        <begin position="1"/>
        <end position="22"/>
    </location>
</feature>
<comment type="cofactor">
    <cofactor evidence="1">
        <name>Zn(2+)</name>
        <dbReference type="ChEBI" id="CHEBI:29105"/>
    </cofactor>
</comment>
<evidence type="ECO:0000256" key="5">
    <source>
        <dbReference type="ARBA" id="ARBA00022833"/>
    </source>
</evidence>
<feature type="chain" id="PRO_5004723712" description="Peptidase M14 domain-containing protein" evidence="7">
    <location>
        <begin position="23"/>
        <end position="931"/>
    </location>
</feature>
<dbReference type="Gene3D" id="3.40.630.10">
    <property type="entry name" value="Zn peptidases"/>
    <property type="match status" value="1"/>
</dbReference>
<dbReference type="eggNOG" id="COG2866">
    <property type="taxonomic scope" value="Bacteria"/>
</dbReference>
<evidence type="ECO:0000256" key="6">
    <source>
        <dbReference type="ARBA" id="ARBA00023049"/>
    </source>
</evidence>
<dbReference type="GO" id="GO:0008270">
    <property type="term" value="F:zinc ion binding"/>
    <property type="evidence" value="ECO:0007669"/>
    <property type="project" value="InterPro"/>
</dbReference>
<dbReference type="PANTHER" id="PTHR11705:SF143">
    <property type="entry name" value="SLL0236 PROTEIN"/>
    <property type="match status" value="1"/>
</dbReference>
<dbReference type="InterPro" id="IPR000834">
    <property type="entry name" value="Peptidase_M14"/>
</dbReference>
<comment type="similarity">
    <text evidence="2">Belongs to the peptidase M14 family.</text>
</comment>
<evidence type="ECO:0000313" key="10">
    <source>
        <dbReference type="Proteomes" id="UP000017837"/>
    </source>
</evidence>
<organism evidence="9 10">
    <name type="scientific">Asticcacaulis benevestitus DSM 16100 = ATCC BAA-896</name>
    <dbReference type="NCBI Taxonomy" id="1121022"/>
    <lineage>
        <taxon>Bacteria</taxon>
        <taxon>Pseudomonadati</taxon>
        <taxon>Pseudomonadota</taxon>
        <taxon>Alphaproteobacteria</taxon>
        <taxon>Caulobacterales</taxon>
        <taxon>Caulobacteraceae</taxon>
        <taxon>Asticcacaulis</taxon>
    </lineage>
</organism>
<dbReference type="RefSeq" id="WP_018083940.1">
    <property type="nucleotide sequence ID" value="NZ_AQWM01000052.1"/>
</dbReference>
<keyword evidence="7" id="KW-0732">Signal</keyword>
<evidence type="ECO:0000256" key="3">
    <source>
        <dbReference type="ARBA" id="ARBA00022670"/>
    </source>
</evidence>
<dbReference type="EMBL" id="AWGB01000076">
    <property type="protein sequence ID" value="ESQ82492.1"/>
    <property type="molecule type" value="Genomic_DNA"/>
</dbReference>
<evidence type="ECO:0000259" key="8">
    <source>
        <dbReference type="Pfam" id="PF00246"/>
    </source>
</evidence>
<proteinExistence type="inferred from homology"/>
<keyword evidence="10" id="KW-1185">Reference proteome</keyword>
<dbReference type="STRING" id="1121022.GCA_000376105_04258"/>
<feature type="domain" description="Peptidase M14" evidence="8">
    <location>
        <begin position="54"/>
        <end position="217"/>
    </location>
</feature>
<dbReference type="GO" id="GO:0006508">
    <property type="term" value="P:proteolysis"/>
    <property type="evidence" value="ECO:0007669"/>
    <property type="project" value="UniProtKB-KW"/>
</dbReference>
<dbReference type="Pfam" id="PF00246">
    <property type="entry name" value="Peptidase_M14"/>
    <property type="match status" value="1"/>
</dbReference>
<dbReference type="AlphaFoldDB" id="V4NKX6"/>
<dbReference type="PANTHER" id="PTHR11705">
    <property type="entry name" value="PROTEASE FAMILY M14 CARBOXYPEPTIDASE A,B"/>
    <property type="match status" value="1"/>
</dbReference>
<evidence type="ECO:0000313" key="9">
    <source>
        <dbReference type="EMBL" id="ESQ82492.1"/>
    </source>
</evidence>
<sequence length="931" mass="102029">MIHKTAAIAAFACLLMTTTALSAPAKAPVSTPQAVLGHVMGEDRYVPNYSDTVKYWQVLASQSDRIQLVDIGATTEKRRQIMAIVSSPENLALLETYKDISARLGRAEGLTDDEARALAAKGKSVVWVDGGIHASEVETDHALIQQVYDMVASDDPEAQRIRENVIILFAADNPDGQDYVADWYMRFKNPAERETNFDSLPKLYHPYIGHDNNRDFYMAEMAETQNITRILYHEWRPQIILNQHQVGPAGTVVFIPPFRDPFNYNYDPLAMTSLQEVGAALNSRLLSEGKVGAVTRASAHYDTWTNGNLRTSTYFHNAIGLLVEIIGGVVPEPIQLVPERQLPKNDQPAPIAPQMWTMAQSVAYSVSINRATLTYAASNREKLLYNIYRMGKDSINAGSRDSWTVTPDRIAALHAASTAAGLKPVPTRTTGSSAIESRFYADVLHDPAYRDARAYIISPDQHDFPTAVRFLNALIKMGVTVERARTDFTQEGKAYPAGSYIVKAAQAYRPHLRDMFEPQDYAENFEYPGGPPIPPADASGYTLAYQMSVHFDKAQDAVGVATEAIDGVLKPYPGKIAGVGKAGFLISHATNNSFILTNRLMKAKQKAFWLSEPTAVGDGALESGAIWVPYTPQSASIIKAAVTELGIDAYALASVPASAKTALKSPRIALVDIYGGVMPSGWTRWIFEQFEFPYTVVHPQELDKGGLNAKYDIVLMSDSLLPNRYTSKGGGMFRGKFDNKQPDPARIPVEYRGWLGTITQDKTIPSLKAFVKNGGALMAIGSTSQGIIDAFDLPVQNGTTQMVDGQEQVLPRTKFYIPGALLTATTDPTTPLGYGLEPKVDLFFDSSPVFRLKAEALDAHTPIRFEGKDLLHSGWALGTDYLQGTAAVVDLSYGSGRVFLFGPEVALRAQTQGAFKLMFNALYDGALPRKK</sequence>
<dbReference type="Proteomes" id="UP000017837">
    <property type="component" value="Unassembled WGS sequence"/>
</dbReference>
<name>V4NKX6_9CAUL</name>
<evidence type="ECO:0000256" key="4">
    <source>
        <dbReference type="ARBA" id="ARBA00022801"/>
    </source>
</evidence>
<evidence type="ECO:0000256" key="7">
    <source>
        <dbReference type="SAM" id="SignalP"/>
    </source>
</evidence>
<keyword evidence="4" id="KW-0378">Hydrolase</keyword>
<comment type="caution">
    <text evidence="9">The sequence shown here is derived from an EMBL/GenBank/DDBJ whole genome shotgun (WGS) entry which is preliminary data.</text>
</comment>
<evidence type="ECO:0000256" key="2">
    <source>
        <dbReference type="ARBA" id="ARBA00005988"/>
    </source>
</evidence>
<dbReference type="GO" id="GO:0004181">
    <property type="term" value="F:metallocarboxypeptidase activity"/>
    <property type="evidence" value="ECO:0007669"/>
    <property type="project" value="InterPro"/>
</dbReference>
<dbReference type="PATRIC" id="fig|1121022.4.peg.4300"/>
<protein>
    <recommendedName>
        <fullName evidence="8">Peptidase M14 domain-containing protein</fullName>
    </recommendedName>
</protein>
<keyword evidence="3" id="KW-0645">Protease</keyword>
<keyword evidence="6" id="KW-0482">Metalloprotease</keyword>